<dbReference type="InterPro" id="IPR009057">
    <property type="entry name" value="Homeodomain-like_sf"/>
</dbReference>
<dbReference type="InterPro" id="IPR002514">
    <property type="entry name" value="Transposase_8"/>
</dbReference>
<protein>
    <submittedName>
        <fullName evidence="2">Transposase</fullName>
    </submittedName>
</protein>
<dbReference type="RefSeq" id="WP_151148060.1">
    <property type="nucleotide sequence ID" value="NZ_WAGX01000007.1"/>
</dbReference>
<dbReference type="PANTHER" id="PTHR33215">
    <property type="entry name" value="PROTEIN DISTAL ANTENNA"/>
    <property type="match status" value="1"/>
</dbReference>
<keyword evidence="3" id="KW-1185">Reference proteome</keyword>
<dbReference type="EMBL" id="WAGX01000007">
    <property type="protein sequence ID" value="KAB1436088.1"/>
    <property type="molecule type" value="Genomic_DNA"/>
</dbReference>
<dbReference type="GO" id="GO:0004803">
    <property type="term" value="F:transposase activity"/>
    <property type="evidence" value="ECO:0007669"/>
    <property type="project" value="InterPro"/>
</dbReference>
<dbReference type="GO" id="GO:0006313">
    <property type="term" value="P:DNA transposition"/>
    <property type="evidence" value="ECO:0007669"/>
    <property type="project" value="InterPro"/>
</dbReference>
<name>A0A7V7UAU9_9FIRM</name>
<dbReference type="Gene3D" id="1.10.10.60">
    <property type="entry name" value="Homeodomain-like"/>
    <property type="match status" value="1"/>
</dbReference>
<comment type="caution">
    <text evidence="2">The sequence shown here is derived from an EMBL/GenBank/DDBJ whole genome shotgun (WGS) entry which is preliminary data.</text>
</comment>
<organism evidence="2 3">
    <name type="scientific">Candidatus Galacturonatibacter soehngenii</name>
    <dbReference type="NCBI Taxonomy" id="2307010"/>
    <lineage>
        <taxon>Bacteria</taxon>
        <taxon>Bacillati</taxon>
        <taxon>Bacillota</taxon>
        <taxon>Clostridia</taxon>
        <taxon>Lachnospirales</taxon>
        <taxon>Lachnospiraceae</taxon>
        <taxon>Candidatus Galacturonatibacter</taxon>
    </lineage>
</organism>
<reference evidence="2 3" key="1">
    <citation type="submission" date="2019-09" db="EMBL/GenBank/DDBJ databases">
        <authorList>
            <person name="Valk L.C."/>
        </authorList>
    </citation>
    <scope>NUCLEOTIDE SEQUENCE [LARGE SCALE GENOMIC DNA]</scope>
    <source>
        <strain evidence="2">GalUA</strain>
    </source>
</reference>
<dbReference type="SUPFAM" id="SSF46689">
    <property type="entry name" value="Homeodomain-like"/>
    <property type="match status" value="1"/>
</dbReference>
<dbReference type="PANTHER" id="PTHR33215:SF13">
    <property type="entry name" value="PROTEIN DISTAL ANTENNA"/>
    <property type="match status" value="1"/>
</dbReference>
<evidence type="ECO:0000256" key="1">
    <source>
        <dbReference type="SAM" id="Coils"/>
    </source>
</evidence>
<feature type="coiled-coil region" evidence="1">
    <location>
        <begin position="61"/>
        <end position="88"/>
    </location>
</feature>
<dbReference type="AlphaFoldDB" id="A0A7V7UAU9"/>
<dbReference type="Proteomes" id="UP000461768">
    <property type="component" value="Unassembled WGS sequence"/>
</dbReference>
<gene>
    <name evidence="2" type="ORF">F7O84_17135</name>
</gene>
<evidence type="ECO:0000313" key="3">
    <source>
        <dbReference type="Proteomes" id="UP000461768"/>
    </source>
</evidence>
<dbReference type="InterPro" id="IPR051839">
    <property type="entry name" value="RD_transcriptional_regulator"/>
</dbReference>
<reference evidence="2 3" key="2">
    <citation type="submission" date="2020-02" db="EMBL/GenBank/DDBJ databases">
        <title>Candidatus Galacturonibacter soehngenii shows hetero-acetogenic catabolism of galacturonic acid but lacks a canonical carbon monoxide dehydrogenase/acetyl-CoA synthase complex.</title>
        <authorList>
            <person name="Diender M."/>
            <person name="Stouten G.R."/>
            <person name="Petersen J.F."/>
            <person name="Nielsen P.H."/>
            <person name="Dueholm M.S."/>
            <person name="Pronk J.T."/>
            <person name="Van Loosdrecht M.C.M."/>
        </authorList>
    </citation>
    <scope>NUCLEOTIDE SEQUENCE [LARGE SCALE GENOMIC DNA]</scope>
    <source>
        <strain evidence="2">GalUA</strain>
    </source>
</reference>
<dbReference type="Pfam" id="PF01527">
    <property type="entry name" value="HTH_Tnp_1"/>
    <property type="match status" value="1"/>
</dbReference>
<proteinExistence type="predicted"/>
<dbReference type="OrthoDB" id="1775287at2"/>
<evidence type="ECO:0000313" key="2">
    <source>
        <dbReference type="EMBL" id="KAB1436088.1"/>
    </source>
</evidence>
<dbReference type="GO" id="GO:0003677">
    <property type="term" value="F:DNA binding"/>
    <property type="evidence" value="ECO:0007669"/>
    <property type="project" value="InterPro"/>
</dbReference>
<accession>A0A7V7UAU9</accession>
<keyword evidence="1" id="KW-0175">Coiled coil</keyword>
<sequence length="97" mass="11402">MAGIKKTYTPEFKKKVVRLVLEEGRQMKSVNQEYNLGEGSLRKWIREYSEECESNPELNNEKDLMAENLRLRKELAESKKENDFLKKAAAFFAKELD</sequence>